<feature type="chain" id="PRO_5022979704" evidence="1">
    <location>
        <begin position="23"/>
        <end position="497"/>
    </location>
</feature>
<dbReference type="KEGG" id="smam:Mal15_52240"/>
<accession>A0A5B9MQA9</accession>
<sequence precursor="true">MKNTTAVICAVASLLVVTPSRGQVMLSPAFTQGDQAPTESETSTTVRLHPRHQSDPMLKYRLWPAPEKRRPRPVMVTVNRALILVAQVSPTKKREFLERYDTWTSLPIDQLPVDEARESYGPFETAIGVLRTGETWMGLDYDLGMAEMSAEDRVSTLLPEFQEMRDLARLLALRTRVAAAEERWDDAVADLRLGFRLSQAASHSTDTLLGRLIGTAISETMLKTIESMIQQPECPNLYWALAGLPADQLFDFREAMEYESTLSSHLGIIAGLDELPDTVIGEQEALLRLKKITHAFATMFHPSGDATENISMRQMTTGFQIALMVGPARQLLSIDPEWSDRVDELSDAEAVLRASEFELARIRDAWLSWASLPPELWDEAEARRRGAMTAAAQPRTLGGQLARMMTPSVATAMSVPLDMRQQLHRLLTLEALRMHAAENAALPGTLTDLTPVPAWHDPRIRGSFQYARHSETEATLSMAEGPRSRDDITLNIKLEVN</sequence>
<evidence type="ECO:0000313" key="3">
    <source>
        <dbReference type="Proteomes" id="UP000321353"/>
    </source>
</evidence>
<organism evidence="2 3">
    <name type="scientific">Stieleria maiorica</name>
    <dbReference type="NCBI Taxonomy" id="2795974"/>
    <lineage>
        <taxon>Bacteria</taxon>
        <taxon>Pseudomonadati</taxon>
        <taxon>Planctomycetota</taxon>
        <taxon>Planctomycetia</taxon>
        <taxon>Pirellulales</taxon>
        <taxon>Pirellulaceae</taxon>
        <taxon>Stieleria</taxon>
    </lineage>
</organism>
<evidence type="ECO:0000313" key="2">
    <source>
        <dbReference type="EMBL" id="QEG01148.1"/>
    </source>
</evidence>
<reference evidence="2 3" key="1">
    <citation type="submission" date="2019-02" db="EMBL/GenBank/DDBJ databases">
        <title>Planctomycetal bacteria perform biofilm scaping via a novel small molecule.</title>
        <authorList>
            <person name="Jeske O."/>
            <person name="Boedeker C."/>
            <person name="Wiegand S."/>
            <person name="Breitling P."/>
            <person name="Kallscheuer N."/>
            <person name="Jogler M."/>
            <person name="Rohde M."/>
            <person name="Petersen J."/>
            <person name="Medema M.H."/>
            <person name="Surup F."/>
            <person name="Jogler C."/>
        </authorList>
    </citation>
    <scope>NUCLEOTIDE SEQUENCE [LARGE SCALE GENOMIC DNA]</scope>
    <source>
        <strain evidence="2 3">Mal15</strain>
    </source>
</reference>
<keyword evidence="3" id="KW-1185">Reference proteome</keyword>
<dbReference type="AlphaFoldDB" id="A0A5B9MQA9"/>
<proteinExistence type="predicted"/>
<dbReference type="EMBL" id="CP036264">
    <property type="protein sequence ID" value="QEG01148.1"/>
    <property type="molecule type" value="Genomic_DNA"/>
</dbReference>
<gene>
    <name evidence="2" type="ORF">Mal15_52240</name>
</gene>
<feature type="signal peptide" evidence="1">
    <location>
        <begin position="1"/>
        <end position="22"/>
    </location>
</feature>
<dbReference type="RefSeq" id="WP_147870264.1">
    <property type="nucleotide sequence ID" value="NZ_CP036264.1"/>
</dbReference>
<keyword evidence="1" id="KW-0732">Signal</keyword>
<protein>
    <submittedName>
        <fullName evidence="2">Uncharacterized protein</fullName>
    </submittedName>
</protein>
<evidence type="ECO:0000256" key="1">
    <source>
        <dbReference type="SAM" id="SignalP"/>
    </source>
</evidence>
<name>A0A5B9MQA9_9BACT</name>
<dbReference type="Proteomes" id="UP000321353">
    <property type="component" value="Chromosome"/>
</dbReference>